<name>A0ABR1FKH2_AURAN</name>
<dbReference type="SUPFAM" id="SSF103481">
    <property type="entry name" value="Multidrug resistance efflux transporter EmrE"/>
    <property type="match status" value="1"/>
</dbReference>
<dbReference type="InterPro" id="IPR037185">
    <property type="entry name" value="EmrE-like"/>
</dbReference>
<dbReference type="Pfam" id="PF04142">
    <property type="entry name" value="Nuc_sug_transp"/>
    <property type="match status" value="1"/>
</dbReference>
<evidence type="ECO:0000313" key="8">
    <source>
        <dbReference type="Proteomes" id="UP001363151"/>
    </source>
</evidence>
<feature type="region of interest" description="Disordered" evidence="5">
    <location>
        <begin position="41"/>
        <end position="60"/>
    </location>
</feature>
<sequence>MKDKPDDASASGYMSPTNMGFICAALFFNTMSAPMVKLTQNAEGGRPAPSASAERPTAPPTRRRYDYNKWCVYFFSEFIKLGAAVAWCVRGYANNDAQLIRHLEFDWKDFGQYAVPGFVFFAQNNLGFLALQHMNSSAFQLLMNTRIVSVAVMSVVVLKKPMHALEWCSIVLLMVGAMQYQLSGCDDSGYRIDVEGLSVMAVIVFCAAAGNVYTQRVMQRKMDQPLMVQNAMLYVWGVLFNGVNWFASVVPRPEHHGPPVPLFGAIGAVEVLSMVFYAVYGLSISIILKRFGAITRTFINTVAICCTAMIDVAFFGATVTVMELTTFAIIFIAVFCHSALSKNYVPPGQKDDLNP</sequence>
<protein>
    <submittedName>
        <fullName evidence="7">Pyrimidine nucleotide-sugar transmembrane transporter</fullName>
    </submittedName>
</protein>
<keyword evidence="8" id="KW-1185">Reference proteome</keyword>
<keyword evidence="3 6" id="KW-1133">Transmembrane helix</keyword>
<keyword evidence="4 6" id="KW-0472">Membrane</keyword>
<evidence type="ECO:0000256" key="5">
    <source>
        <dbReference type="SAM" id="MobiDB-lite"/>
    </source>
</evidence>
<dbReference type="PANTHER" id="PTHR10231">
    <property type="entry name" value="NUCLEOTIDE-SUGAR TRANSMEMBRANE TRANSPORTER"/>
    <property type="match status" value="1"/>
</dbReference>
<evidence type="ECO:0000256" key="1">
    <source>
        <dbReference type="ARBA" id="ARBA00004141"/>
    </source>
</evidence>
<evidence type="ECO:0000256" key="6">
    <source>
        <dbReference type="SAM" id="Phobius"/>
    </source>
</evidence>
<feature type="transmembrane region" description="Helical" evidence="6">
    <location>
        <begin position="233"/>
        <end position="250"/>
    </location>
</feature>
<feature type="compositionally biased region" description="Low complexity" evidence="5">
    <location>
        <begin position="46"/>
        <end position="56"/>
    </location>
</feature>
<feature type="transmembrane region" description="Helical" evidence="6">
    <location>
        <begin position="12"/>
        <end position="31"/>
    </location>
</feature>
<dbReference type="Proteomes" id="UP001363151">
    <property type="component" value="Unassembled WGS sequence"/>
</dbReference>
<feature type="transmembrane region" description="Helical" evidence="6">
    <location>
        <begin position="298"/>
        <end position="318"/>
    </location>
</feature>
<evidence type="ECO:0000256" key="3">
    <source>
        <dbReference type="ARBA" id="ARBA00022989"/>
    </source>
</evidence>
<organism evidence="7 8">
    <name type="scientific">Aureococcus anophagefferens</name>
    <name type="common">Harmful bloom alga</name>
    <dbReference type="NCBI Taxonomy" id="44056"/>
    <lineage>
        <taxon>Eukaryota</taxon>
        <taxon>Sar</taxon>
        <taxon>Stramenopiles</taxon>
        <taxon>Ochrophyta</taxon>
        <taxon>Pelagophyceae</taxon>
        <taxon>Pelagomonadales</taxon>
        <taxon>Pelagomonadaceae</taxon>
        <taxon>Aureococcus</taxon>
    </lineage>
</organism>
<feature type="transmembrane region" description="Helical" evidence="6">
    <location>
        <begin position="138"/>
        <end position="157"/>
    </location>
</feature>
<feature type="transmembrane region" description="Helical" evidence="6">
    <location>
        <begin position="194"/>
        <end position="213"/>
    </location>
</feature>
<reference evidence="7 8" key="1">
    <citation type="submission" date="2024-03" db="EMBL/GenBank/DDBJ databases">
        <title>Aureococcus anophagefferens CCMP1851 and Kratosvirus quantuckense: Draft genome of a second virus-susceptible host strain in the model system.</title>
        <authorList>
            <person name="Chase E."/>
            <person name="Truchon A.R."/>
            <person name="Schepens W."/>
            <person name="Wilhelm S.W."/>
        </authorList>
    </citation>
    <scope>NUCLEOTIDE SEQUENCE [LARGE SCALE GENOMIC DNA]</scope>
    <source>
        <strain evidence="7 8">CCMP1851</strain>
    </source>
</reference>
<accession>A0ABR1FKH2</accession>
<feature type="transmembrane region" description="Helical" evidence="6">
    <location>
        <begin position="262"/>
        <end position="286"/>
    </location>
</feature>
<gene>
    <name evidence="7" type="primary">ugtp-1</name>
    <name evidence="7" type="ORF">SO694_00035015</name>
</gene>
<keyword evidence="2 6" id="KW-0812">Transmembrane</keyword>
<comment type="subcellular location">
    <subcellularLocation>
        <location evidence="1">Membrane</location>
        <topology evidence="1">Multi-pass membrane protein</topology>
    </subcellularLocation>
</comment>
<feature type="transmembrane region" description="Helical" evidence="6">
    <location>
        <begin position="164"/>
        <end position="182"/>
    </location>
</feature>
<evidence type="ECO:0000256" key="2">
    <source>
        <dbReference type="ARBA" id="ARBA00022692"/>
    </source>
</evidence>
<dbReference type="InterPro" id="IPR007271">
    <property type="entry name" value="Nuc_sug_transpt"/>
</dbReference>
<evidence type="ECO:0000313" key="7">
    <source>
        <dbReference type="EMBL" id="KAK7232566.1"/>
    </source>
</evidence>
<evidence type="ECO:0000256" key="4">
    <source>
        <dbReference type="ARBA" id="ARBA00023136"/>
    </source>
</evidence>
<feature type="transmembrane region" description="Helical" evidence="6">
    <location>
        <begin position="324"/>
        <end position="340"/>
    </location>
</feature>
<feature type="transmembrane region" description="Helical" evidence="6">
    <location>
        <begin position="70"/>
        <end position="93"/>
    </location>
</feature>
<comment type="caution">
    <text evidence="7">The sequence shown here is derived from an EMBL/GenBank/DDBJ whole genome shotgun (WGS) entry which is preliminary data.</text>
</comment>
<dbReference type="EMBL" id="JBBJCI010000367">
    <property type="protein sequence ID" value="KAK7232566.1"/>
    <property type="molecule type" value="Genomic_DNA"/>
</dbReference>
<proteinExistence type="predicted"/>